<keyword evidence="2" id="KW-0472">Membrane</keyword>
<protein>
    <submittedName>
        <fullName evidence="3">Amyloid fiber anchoring/assembly protein TapA</fullName>
    </submittedName>
</protein>
<evidence type="ECO:0000313" key="3">
    <source>
        <dbReference type="EMBL" id="RKQ18202.1"/>
    </source>
</evidence>
<sequence>MICITSDPIKRTEIQVRQSRLRKFKTKYRWFWFTTKIVLIWYALIFSTTYLTSNTAAVFTNSEESSGKIEAGFWEPEEFVLEFTTKGNQNIDACKSIEIKTIVKNNGPGDMNENGSFEVYYIAKGNPTKGAKDGVGTFESIESGKSTELTYKASKPGRYAFLIYQQSDSNLKLWSKEIRIDCGSGQEPNKSDQEVKEDESIVTDEQQGENTDTLNEAVENTEAHENAKEDLETKEEVVENNENNTETSEEEIENETNTEKEEEEIEELEGIEDETITEEGGGN</sequence>
<keyword evidence="4" id="KW-1185">Reference proteome</keyword>
<dbReference type="NCBIfam" id="TIGR04087">
    <property type="entry name" value="YqxM_for_SipW"/>
    <property type="match status" value="1"/>
</dbReference>
<organism evidence="3 4">
    <name type="scientific">Oceanobacillus bengalensis</name>
    <dbReference type="NCBI Taxonomy" id="1435466"/>
    <lineage>
        <taxon>Bacteria</taxon>
        <taxon>Bacillati</taxon>
        <taxon>Bacillota</taxon>
        <taxon>Bacilli</taxon>
        <taxon>Bacillales</taxon>
        <taxon>Bacillaceae</taxon>
        <taxon>Oceanobacillus</taxon>
    </lineage>
</organism>
<dbReference type="EMBL" id="RBZO01000002">
    <property type="protein sequence ID" value="RKQ18202.1"/>
    <property type="molecule type" value="Genomic_DNA"/>
</dbReference>
<dbReference type="InterPro" id="IPR023848">
    <property type="entry name" value="TasA"/>
</dbReference>
<evidence type="ECO:0000256" key="2">
    <source>
        <dbReference type="SAM" id="Phobius"/>
    </source>
</evidence>
<keyword evidence="2" id="KW-1133">Transmembrane helix</keyword>
<evidence type="ECO:0000313" key="4">
    <source>
        <dbReference type="Proteomes" id="UP000281813"/>
    </source>
</evidence>
<dbReference type="GO" id="GO:0097311">
    <property type="term" value="C:bacterial biofilm matrix"/>
    <property type="evidence" value="ECO:0007669"/>
    <property type="project" value="InterPro"/>
</dbReference>
<feature type="region of interest" description="Disordered" evidence="1">
    <location>
        <begin position="184"/>
        <end position="283"/>
    </location>
</feature>
<feature type="compositionally biased region" description="Basic and acidic residues" evidence="1">
    <location>
        <begin position="221"/>
        <end position="237"/>
    </location>
</feature>
<gene>
    <name evidence="3" type="primary">tapA</name>
    <name evidence="3" type="ORF">D8M05_02010</name>
</gene>
<name>A0A494Z6K7_9BACI</name>
<proteinExistence type="predicted"/>
<accession>A0A494Z6K7</accession>
<reference evidence="3 4" key="1">
    <citation type="journal article" date="2015" name="Antonie Van Leeuwenhoek">
        <title>Oceanobacillus bengalensis sp. nov., a bacterium isolated from seawater of the Bay of Bengal.</title>
        <authorList>
            <person name="Yongchang O."/>
            <person name="Xiang W."/>
            <person name="Wang G."/>
        </authorList>
    </citation>
    <scope>NUCLEOTIDE SEQUENCE [LARGE SCALE GENOMIC DNA]</scope>
    <source>
        <strain evidence="3 4">MCCC 1K00260</strain>
    </source>
</reference>
<dbReference type="AlphaFoldDB" id="A0A494Z6K7"/>
<dbReference type="Proteomes" id="UP000281813">
    <property type="component" value="Unassembled WGS sequence"/>
</dbReference>
<dbReference type="OrthoDB" id="2560527at2"/>
<feature type="transmembrane region" description="Helical" evidence="2">
    <location>
        <begin position="30"/>
        <end position="51"/>
    </location>
</feature>
<keyword evidence="2" id="KW-0812">Transmembrane</keyword>
<comment type="caution">
    <text evidence="3">The sequence shown here is derived from an EMBL/GenBank/DDBJ whole genome shotgun (WGS) entry which is preliminary data.</text>
</comment>
<feature type="compositionally biased region" description="Acidic residues" evidence="1">
    <location>
        <begin position="247"/>
        <end position="277"/>
    </location>
</feature>
<evidence type="ECO:0000256" key="1">
    <source>
        <dbReference type="SAM" id="MobiDB-lite"/>
    </source>
</evidence>
<feature type="compositionally biased region" description="Polar residues" evidence="1">
    <location>
        <begin position="203"/>
        <end position="214"/>
    </location>
</feature>